<dbReference type="VEuPathDB" id="FungiDB:ATEG_04053"/>
<organism evidence="2 3">
    <name type="scientific">Aspergillus terreus (strain NIH 2624 / FGSC A1156)</name>
    <dbReference type="NCBI Taxonomy" id="341663"/>
    <lineage>
        <taxon>Eukaryota</taxon>
        <taxon>Fungi</taxon>
        <taxon>Dikarya</taxon>
        <taxon>Ascomycota</taxon>
        <taxon>Pezizomycotina</taxon>
        <taxon>Eurotiomycetes</taxon>
        <taxon>Eurotiomycetidae</taxon>
        <taxon>Eurotiales</taxon>
        <taxon>Aspergillaceae</taxon>
        <taxon>Aspergillus</taxon>
        <taxon>Aspergillus subgen. Circumdati</taxon>
    </lineage>
</organism>
<dbReference type="HOGENOM" id="CLU_034400_1_1_1"/>
<dbReference type="eggNOG" id="ENOG502S6KJ">
    <property type="taxonomic scope" value="Eukaryota"/>
</dbReference>
<dbReference type="InterPro" id="IPR025204">
    <property type="entry name" value="CENP-L"/>
</dbReference>
<gene>
    <name evidence="2" type="ORF">ATEG_04053</name>
</gene>
<accession>Q0CQI1</accession>
<proteinExistence type="predicted"/>
<evidence type="ECO:0000313" key="2">
    <source>
        <dbReference type="EMBL" id="EAU35855.1"/>
    </source>
</evidence>
<feature type="region of interest" description="Disordered" evidence="1">
    <location>
        <begin position="343"/>
        <end position="365"/>
    </location>
</feature>
<dbReference type="EMBL" id="CH476598">
    <property type="protein sequence ID" value="EAU35855.1"/>
    <property type="molecule type" value="Genomic_DNA"/>
</dbReference>
<dbReference type="AlphaFoldDB" id="Q0CQI1"/>
<evidence type="ECO:0000256" key="1">
    <source>
        <dbReference type="SAM" id="MobiDB-lite"/>
    </source>
</evidence>
<sequence>MSNDRPELISYLGWLDKGKYVLSPLYRDTLDLSPISAAMAAANAQQLLNSSWTLHRLSPLHHEKEFHTVLDNPAALKAYAARLRDQITGNAFAGLQSAGTGTDDDALSRTGALTNCTWELMPTLSLLDPGQPPASTPDGYLWRSSGILVVLEYENAVYKAALLAPPEDESRARRETSATTYLPLLLTRLPNPLRQTFITFLAANFDTYCSVLRLPSHIMCACLETYVTRLAAKHDETILQNVVKELQLTLAFSPSVAPALRTLNVNIPRASLASFVRPENPSGAVLSGLSAYMAKHLAMKLDFSATPVSRNTPEGEHIRLTKIACGGFVLASEGRLKLVTNTKSQRPTTDQLADGDADAQTESDRRALRASEALLQAVLRRAVSNDVEAT</sequence>
<protein>
    <submittedName>
        <fullName evidence="2">Uncharacterized protein</fullName>
    </submittedName>
</protein>
<dbReference type="OrthoDB" id="8864979at2759"/>
<evidence type="ECO:0000313" key="3">
    <source>
        <dbReference type="Proteomes" id="UP000007963"/>
    </source>
</evidence>
<dbReference type="Pfam" id="PF13092">
    <property type="entry name" value="CENP-L"/>
    <property type="match status" value="1"/>
</dbReference>
<name>Q0CQI1_ASPTN</name>
<reference evidence="3" key="1">
    <citation type="submission" date="2005-09" db="EMBL/GenBank/DDBJ databases">
        <title>Annotation of the Aspergillus terreus NIH2624 genome.</title>
        <authorList>
            <person name="Birren B.W."/>
            <person name="Lander E.S."/>
            <person name="Galagan J.E."/>
            <person name="Nusbaum C."/>
            <person name="Devon K."/>
            <person name="Henn M."/>
            <person name="Ma L.-J."/>
            <person name="Jaffe D.B."/>
            <person name="Butler J."/>
            <person name="Alvarez P."/>
            <person name="Gnerre S."/>
            <person name="Grabherr M."/>
            <person name="Kleber M."/>
            <person name="Mauceli E.W."/>
            <person name="Brockman W."/>
            <person name="Rounsley S."/>
            <person name="Young S.K."/>
            <person name="LaButti K."/>
            <person name="Pushparaj V."/>
            <person name="DeCaprio D."/>
            <person name="Crawford M."/>
            <person name="Koehrsen M."/>
            <person name="Engels R."/>
            <person name="Montgomery P."/>
            <person name="Pearson M."/>
            <person name="Howarth C."/>
            <person name="Larson L."/>
            <person name="Luoma S."/>
            <person name="White J."/>
            <person name="Alvarado L."/>
            <person name="Kodira C.D."/>
            <person name="Zeng Q."/>
            <person name="Oleary S."/>
            <person name="Yandava C."/>
            <person name="Denning D.W."/>
            <person name="Nierman W.C."/>
            <person name="Milne T."/>
            <person name="Madden K."/>
        </authorList>
    </citation>
    <scope>NUCLEOTIDE SEQUENCE [LARGE SCALE GENOMIC DNA]</scope>
    <source>
        <strain evidence="3">NIH 2624 / FGSC A1156</strain>
    </source>
</reference>
<dbReference type="Proteomes" id="UP000007963">
    <property type="component" value="Unassembled WGS sequence"/>
</dbReference>
<dbReference type="GeneID" id="4318171"/>
<dbReference type="RefSeq" id="XP_001213231.1">
    <property type="nucleotide sequence ID" value="XM_001213231.1"/>
</dbReference>
<dbReference type="OMA" id="SRAAWMF"/>